<dbReference type="InterPro" id="IPR014710">
    <property type="entry name" value="RmlC-like_jellyroll"/>
</dbReference>
<evidence type="ECO:0000313" key="2">
    <source>
        <dbReference type="Proteomes" id="UP000656319"/>
    </source>
</evidence>
<protein>
    <recommendedName>
        <fullName evidence="3">Cupin</fullName>
    </recommendedName>
</protein>
<gene>
    <name evidence="1" type="ORF">LMG27952_02937</name>
</gene>
<accession>A0ABN7HSA4</accession>
<dbReference type="InterPro" id="IPR011051">
    <property type="entry name" value="RmlC_Cupin_sf"/>
</dbReference>
<dbReference type="SUPFAM" id="SSF51182">
    <property type="entry name" value="RmlC-like cupins"/>
    <property type="match status" value="1"/>
</dbReference>
<dbReference type="Proteomes" id="UP000656319">
    <property type="component" value="Unassembled WGS sequence"/>
</dbReference>
<proteinExistence type="predicted"/>
<organism evidence="1 2">
    <name type="scientific">Paraburkholderia hiiakae</name>
    <dbReference type="NCBI Taxonomy" id="1081782"/>
    <lineage>
        <taxon>Bacteria</taxon>
        <taxon>Pseudomonadati</taxon>
        <taxon>Pseudomonadota</taxon>
        <taxon>Betaproteobacteria</taxon>
        <taxon>Burkholderiales</taxon>
        <taxon>Burkholderiaceae</taxon>
        <taxon>Paraburkholderia</taxon>
    </lineage>
</organism>
<evidence type="ECO:0000313" key="1">
    <source>
        <dbReference type="EMBL" id="CAD6534361.1"/>
    </source>
</evidence>
<keyword evidence="2" id="KW-1185">Reference proteome</keyword>
<comment type="caution">
    <text evidence="1">The sequence shown here is derived from an EMBL/GenBank/DDBJ whole genome shotgun (WGS) entry which is preliminary data.</text>
</comment>
<name>A0ABN7HSA4_9BURK</name>
<dbReference type="Gene3D" id="2.60.120.10">
    <property type="entry name" value="Jelly Rolls"/>
    <property type="match status" value="1"/>
</dbReference>
<dbReference type="EMBL" id="CAJHCQ010000006">
    <property type="protein sequence ID" value="CAD6534361.1"/>
    <property type="molecule type" value="Genomic_DNA"/>
</dbReference>
<evidence type="ECO:0008006" key="3">
    <source>
        <dbReference type="Google" id="ProtNLM"/>
    </source>
</evidence>
<reference evidence="1 2" key="1">
    <citation type="submission" date="2020-10" db="EMBL/GenBank/DDBJ databases">
        <authorList>
            <person name="Peeters C."/>
        </authorList>
    </citation>
    <scope>NUCLEOTIDE SEQUENCE [LARGE SCALE GENOMIC DNA]</scope>
    <source>
        <strain evidence="1 2">LMG 27952</strain>
    </source>
</reference>
<sequence length="122" mass="13635">MKVIRSRTFTASRPWGALDIANMSGTTVRLHWTDQPYKWHVNDGEEVFAVLDGVVDMHYREDGVEEVAVLEAGDVFFAGVGCEHVAHPRARRAFSWSSVKAACKPRLAAKRRRAPFPLNLAA</sequence>